<dbReference type="RefSeq" id="WP_005631714.1">
    <property type="nucleotide sequence ID" value="NZ_AMRA01000124.1"/>
</dbReference>
<comment type="caution">
    <text evidence="1">The sequence shown here is derived from an EMBL/GenBank/DDBJ whole genome shotgun (WGS) entry which is preliminary data.</text>
</comment>
<protein>
    <submittedName>
        <fullName evidence="1">Uncharacterized protein</fullName>
    </submittedName>
</protein>
<accession>K5BDM8</accession>
<proteinExistence type="predicted"/>
<dbReference type="STRING" id="1122247.GCA_000379865_01044"/>
<evidence type="ECO:0000313" key="2">
    <source>
        <dbReference type="Proteomes" id="UP000006265"/>
    </source>
</evidence>
<reference evidence="1 2" key="1">
    <citation type="journal article" date="2012" name="J. Bacteriol.">
        <title>Genome sequence of Mycobacterium hassiacum DSM 44199, a rare source of heat-stable mycobacterial proteins.</title>
        <authorList>
            <person name="Tiago I."/>
            <person name="Maranha A."/>
            <person name="Mendes V."/>
            <person name="Alarico S."/>
            <person name="Moynihan P.J."/>
            <person name="Clarke A.J."/>
            <person name="Macedo-Ribeiro S."/>
            <person name="Pereira P.J."/>
            <person name="Empadinhas N."/>
        </authorList>
    </citation>
    <scope>NUCLEOTIDE SEQUENCE [LARGE SCALE GENOMIC DNA]</scope>
    <source>
        <strain evidence="2">DSM 44199 / CIP 105218 / JCM 12690 / 3849</strain>
    </source>
</reference>
<gene>
    <name evidence="1" type="ORF">C731_4434</name>
</gene>
<keyword evidence="2" id="KW-1185">Reference proteome</keyword>
<sequence>MADQVSAVPTARASVTRPSTGWAGRIGWTVFIVGYLVFAVLTIVNLQSGLHGDPRLTNPHPGPAPYPPAFGFDNWPRVISLSAIPLMLGMFGILAWLSLRQRRVHWGRW</sequence>
<dbReference type="AlphaFoldDB" id="K5BDM8"/>
<evidence type="ECO:0000313" key="1">
    <source>
        <dbReference type="EMBL" id="EKF21566.1"/>
    </source>
</evidence>
<organism evidence="1 2">
    <name type="scientific">Mycolicibacterium hassiacum (strain DSM 44199 / CIP 105218 / JCM 12690 / 3849)</name>
    <name type="common">Mycobacterium hassiacum</name>
    <dbReference type="NCBI Taxonomy" id="1122247"/>
    <lineage>
        <taxon>Bacteria</taxon>
        <taxon>Bacillati</taxon>
        <taxon>Actinomycetota</taxon>
        <taxon>Actinomycetes</taxon>
        <taxon>Mycobacteriales</taxon>
        <taxon>Mycobacteriaceae</taxon>
        <taxon>Mycolicibacterium</taxon>
    </lineage>
</organism>
<dbReference type="PATRIC" id="fig|1122247.3.peg.4253"/>
<dbReference type="Proteomes" id="UP000006265">
    <property type="component" value="Unassembled WGS sequence"/>
</dbReference>
<dbReference type="eggNOG" id="ENOG5031ERR">
    <property type="taxonomic scope" value="Bacteria"/>
</dbReference>
<name>K5BDM8_MYCHD</name>
<dbReference type="EMBL" id="AMRA01000124">
    <property type="protein sequence ID" value="EKF21566.1"/>
    <property type="molecule type" value="Genomic_DNA"/>
</dbReference>